<protein>
    <recommendedName>
        <fullName evidence="3">cysteine synthase</fullName>
        <ecNumber evidence="3">2.5.1.47</ecNumber>
    </recommendedName>
</protein>
<keyword evidence="7" id="KW-1133">Transmembrane helix</keyword>
<organism evidence="9 10">
    <name type="scientific">Paxillus involutus ATCC 200175</name>
    <dbReference type="NCBI Taxonomy" id="664439"/>
    <lineage>
        <taxon>Eukaryota</taxon>
        <taxon>Fungi</taxon>
        <taxon>Dikarya</taxon>
        <taxon>Basidiomycota</taxon>
        <taxon>Agaricomycotina</taxon>
        <taxon>Agaricomycetes</taxon>
        <taxon>Agaricomycetidae</taxon>
        <taxon>Boletales</taxon>
        <taxon>Paxilineae</taxon>
        <taxon>Paxillaceae</taxon>
        <taxon>Paxillus</taxon>
    </lineage>
</organism>
<feature type="non-terminal residue" evidence="9">
    <location>
        <position position="124"/>
    </location>
</feature>
<evidence type="ECO:0000313" key="9">
    <source>
        <dbReference type="EMBL" id="KIJ06391.1"/>
    </source>
</evidence>
<name>A0A0C9TGH3_PAXIN</name>
<keyword evidence="5" id="KW-0663">Pyridoxal phosphate</keyword>
<evidence type="ECO:0000256" key="1">
    <source>
        <dbReference type="ARBA" id="ARBA00001933"/>
    </source>
</evidence>
<accession>A0A0C9TGH3</accession>
<evidence type="ECO:0000256" key="2">
    <source>
        <dbReference type="ARBA" id="ARBA00007103"/>
    </source>
</evidence>
<dbReference type="InterPro" id="IPR001926">
    <property type="entry name" value="TrpB-like_PALP"/>
</dbReference>
<evidence type="ECO:0000313" key="10">
    <source>
        <dbReference type="Proteomes" id="UP000053647"/>
    </source>
</evidence>
<dbReference type="GO" id="GO:0004124">
    <property type="term" value="F:cysteine synthase activity"/>
    <property type="evidence" value="ECO:0007669"/>
    <property type="project" value="UniProtKB-EC"/>
</dbReference>
<dbReference type="AlphaFoldDB" id="A0A0C9TGH3"/>
<feature type="transmembrane region" description="Helical" evidence="7">
    <location>
        <begin position="20"/>
        <end position="41"/>
    </location>
</feature>
<dbReference type="InterPro" id="IPR001216">
    <property type="entry name" value="P-phosphate_BS"/>
</dbReference>
<dbReference type="FunFam" id="3.40.50.1100:FF:000049">
    <property type="entry name" value="Cysteine synthase, putative"/>
    <property type="match status" value="1"/>
</dbReference>
<dbReference type="SUPFAM" id="SSF53686">
    <property type="entry name" value="Tryptophan synthase beta subunit-like PLP-dependent enzymes"/>
    <property type="match status" value="1"/>
</dbReference>
<feature type="domain" description="Tryptophan synthase beta chain-like PALP" evidence="8">
    <location>
        <begin position="70"/>
        <end position="121"/>
    </location>
</feature>
<evidence type="ECO:0000256" key="3">
    <source>
        <dbReference type="ARBA" id="ARBA00012681"/>
    </source>
</evidence>
<keyword evidence="7" id="KW-0472">Membrane</keyword>
<dbReference type="InterPro" id="IPR036052">
    <property type="entry name" value="TrpB-like_PALP_sf"/>
</dbReference>
<comment type="cofactor">
    <cofactor evidence="1">
        <name>pyridoxal 5'-phosphate</name>
        <dbReference type="ChEBI" id="CHEBI:597326"/>
    </cofactor>
</comment>
<dbReference type="GO" id="GO:0006535">
    <property type="term" value="P:cysteine biosynthetic process from serine"/>
    <property type="evidence" value="ECO:0007669"/>
    <property type="project" value="InterPro"/>
</dbReference>
<evidence type="ECO:0000256" key="5">
    <source>
        <dbReference type="ARBA" id="ARBA00022898"/>
    </source>
</evidence>
<evidence type="ECO:0000256" key="7">
    <source>
        <dbReference type="SAM" id="Phobius"/>
    </source>
</evidence>
<dbReference type="PANTHER" id="PTHR10314">
    <property type="entry name" value="CYSTATHIONINE BETA-SYNTHASE"/>
    <property type="match status" value="1"/>
</dbReference>
<dbReference type="Gene3D" id="3.40.50.1100">
    <property type="match status" value="1"/>
</dbReference>
<dbReference type="EMBL" id="KN820351">
    <property type="protein sequence ID" value="KIJ06391.1"/>
    <property type="molecule type" value="Genomic_DNA"/>
</dbReference>
<evidence type="ECO:0000256" key="6">
    <source>
        <dbReference type="ARBA" id="ARBA00047931"/>
    </source>
</evidence>
<keyword evidence="10" id="KW-1185">Reference proteome</keyword>
<dbReference type="EC" id="2.5.1.47" evidence="3"/>
<comment type="similarity">
    <text evidence="2">Belongs to the cysteine synthase/cystathionine beta-synthase family.</text>
</comment>
<reference evidence="9 10" key="1">
    <citation type="submission" date="2014-06" db="EMBL/GenBank/DDBJ databases">
        <authorList>
            <consortium name="DOE Joint Genome Institute"/>
            <person name="Kuo A."/>
            <person name="Kohler A."/>
            <person name="Nagy L.G."/>
            <person name="Floudas D."/>
            <person name="Copeland A."/>
            <person name="Barry K.W."/>
            <person name="Cichocki N."/>
            <person name="Veneault-Fourrey C."/>
            <person name="LaButti K."/>
            <person name="Lindquist E.A."/>
            <person name="Lipzen A."/>
            <person name="Lundell T."/>
            <person name="Morin E."/>
            <person name="Murat C."/>
            <person name="Sun H."/>
            <person name="Tunlid A."/>
            <person name="Henrissat B."/>
            <person name="Grigoriev I.V."/>
            <person name="Hibbett D.S."/>
            <person name="Martin F."/>
            <person name="Nordberg H.P."/>
            <person name="Cantor M.N."/>
            <person name="Hua S.X."/>
        </authorList>
    </citation>
    <scope>NUCLEOTIDE SEQUENCE [LARGE SCALE GENOMIC DNA]</scope>
    <source>
        <strain evidence="9 10">ATCC 200175</strain>
    </source>
</reference>
<comment type="catalytic activity">
    <reaction evidence="6">
        <text>O-acetyl-L-serine + hydrogen sulfide = L-cysteine + acetate</text>
        <dbReference type="Rhea" id="RHEA:14829"/>
        <dbReference type="ChEBI" id="CHEBI:29919"/>
        <dbReference type="ChEBI" id="CHEBI:30089"/>
        <dbReference type="ChEBI" id="CHEBI:35235"/>
        <dbReference type="ChEBI" id="CHEBI:58340"/>
        <dbReference type="EC" id="2.5.1.47"/>
    </reaction>
</comment>
<dbReference type="OrthoDB" id="10259545at2759"/>
<evidence type="ECO:0000256" key="4">
    <source>
        <dbReference type="ARBA" id="ARBA00022679"/>
    </source>
</evidence>
<gene>
    <name evidence="9" type="ORF">PAXINDRAFT_103387</name>
</gene>
<proteinExistence type="inferred from homology"/>
<reference evidence="10" key="2">
    <citation type="submission" date="2015-01" db="EMBL/GenBank/DDBJ databases">
        <title>Evolutionary Origins and Diversification of the Mycorrhizal Mutualists.</title>
        <authorList>
            <consortium name="DOE Joint Genome Institute"/>
            <consortium name="Mycorrhizal Genomics Consortium"/>
            <person name="Kohler A."/>
            <person name="Kuo A."/>
            <person name="Nagy L.G."/>
            <person name="Floudas D."/>
            <person name="Copeland A."/>
            <person name="Barry K.W."/>
            <person name="Cichocki N."/>
            <person name="Veneault-Fourrey C."/>
            <person name="LaButti K."/>
            <person name="Lindquist E.A."/>
            <person name="Lipzen A."/>
            <person name="Lundell T."/>
            <person name="Morin E."/>
            <person name="Murat C."/>
            <person name="Riley R."/>
            <person name="Ohm R."/>
            <person name="Sun H."/>
            <person name="Tunlid A."/>
            <person name="Henrissat B."/>
            <person name="Grigoriev I.V."/>
            <person name="Hibbett D.S."/>
            <person name="Martin F."/>
        </authorList>
    </citation>
    <scope>NUCLEOTIDE SEQUENCE [LARGE SCALE GENOMIC DNA]</scope>
    <source>
        <strain evidence="10">ATCC 200175</strain>
    </source>
</reference>
<dbReference type="PROSITE" id="PS00901">
    <property type="entry name" value="CYS_SYNTHASE"/>
    <property type="match status" value="1"/>
</dbReference>
<keyword evidence="7" id="KW-0812">Transmembrane</keyword>
<dbReference type="Proteomes" id="UP000053647">
    <property type="component" value="Unassembled WGS sequence"/>
</dbReference>
<dbReference type="Pfam" id="PF00291">
    <property type="entry name" value="PALP"/>
    <property type="match status" value="1"/>
</dbReference>
<dbReference type="InterPro" id="IPR050214">
    <property type="entry name" value="Cys_Synth/Cystath_Beta-Synth"/>
</dbReference>
<dbReference type="HOGENOM" id="CLU_2009406_0_0_1"/>
<sequence>MMLPDLAALLHLPNPAIRQVSYGILIGFTLSVSVTSIARYWRDRKREERLENQFSLRPIELRSDEIVRGVTGLIGNTPLMRINSLSDALGVEILGKAEFLNPGGSVKDRVALRMIEDAERQGLL</sequence>
<keyword evidence="4" id="KW-0808">Transferase</keyword>
<evidence type="ECO:0000259" key="8">
    <source>
        <dbReference type="Pfam" id="PF00291"/>
    </source>
</evidence>